<name>A0A9N9J169_9GLOM</name>
<evidence type="ECO:0000313" key="3">
    <source>
        <dbReference type="EMBL" id="CAG8760182.1"/>
    </source>
</evidence>
<organism evidence="3 4">
    <name type="scientific">Acaulospora morrowiae</name>
    <dbReference type="NCBI Taxonomy" id="94023"/>
    <lineage>
        <taxon>Eukaryota</taxon>
        <taxon>Fungi</taxon>
        <taxon>Fungi incertae sedis</taxon>
        <taxon>Mucoromycota</taxon>
        <taxon>Glomeromycotina</taxon>
        <taxon>Glomeromycetes</taxon>
        <taxon>Diversisporales</taxon>
        <taxon>Acaulosporaceae</taxon>
        <taxon>Acaulospora</taxon>
    </lineage>
</organism>
<sequence length="264" mass="30202">EFSLFYEFFSTGEDDLYGNLDLLCSYMYDNLRPRIIHETKIETLSELCLILISHINLDVDKNDGSKHEKEGTRLHFSQLIRNVLQDAQQRLVFRAQTFIQSSIQKFIPQQSDLDYPNKLKKSVRTQSTETPAFTDVKESLPSQTPAAKQDGDTESIISNSSSLTITEDVGDGNPEWLPTLHRTLWILSKIYQCVNPSIFNDIAQDVVHLCLQTLLSASEVITRESKIDGQLFLIKHLLILKDQIASFDTQFVHDEKDLDFSLMT</sequence>
<gene>
    <name evidence="3" type="ORF">AMORRO_LOCUS15857</name>
</gene>
<dbReference type="GO" id="GO:0006886">
    <property type="term" value="P:intracellular protein transport"/>
    <property type="evidence" value="ECO:0007669"/>
    <property type="project" value="InterPro"/>
</dbReference>
<dbReference type="InterPro" id="IPR007265">
    <property type="entry name" value="COG_su3"/>
</dbReference>
<dbReference type="GO" id="GO:0017119">
    <property type="term" value="C:Golgi transport complex"/>
    <property type="evidence" value="ECO:0007669"/>
    <property type="project" value="TreeGrafter"/>
</dbReference>
<feature type="non-terminal residue" evidence="3">
    <location>
        <position position="1"/>
    </location>
</feature>
<dbReference type="Pfam" id="PF20671">
    <property type="entry name" value="COG3_C"/>
    <property type="match status" value="1"/>
</dbReference>
<dbReference type="GO" id="GO:0005801">
    <property type="term" value="C:cis-Golgi network"/>
    <property type="evidence" value="ECO:0007669"/>
    <property type="project" value="InterPro"/>
</dbReference>
<keyword evidence="4" id="KW-1185">Reference proteome</keyword>
<dbReference type="GO" id="GO:0006891">
    <property type="term" value="P:intra-Golgi vesicle-mediated transport"/>
    <property type="evidence" value="ECO:0007669"/>
    <property type="project" value="TreeGrafter"/>
</dbReference>
<accession>A0A9N9J169</accession>
<protein>
    <submittedName>
        <fullName evidence="3">12213_t:CDS:1</fullName>
    </submittedName>
</protein>
<feature type="domain" description="Conserved oligomeric Golgi complex subunit 3 C-terminal" evidence="2">
    <location>
        <begin position="1"/>
        <end position="261"/>
    </location>
</feature>
<dbReference type="OrthoDB" id="296793at2759"/>
<evidence type="ECO:0000256" key="1">
    <source>
        <dbReference type="SAM" id="MobiDB-lite"/>
    </source>
</evidence>
<proteinExistence type="predicted"/>
<dbReference type="Proteomes" id="UP000789342">
    <property type="component" value="Unassembled WGS sequence"/>
</dbReference>
<evidence type="ECO:0000313" key="4">
    <source>
        <dbReference type="Proteomes" id="UP000789342"/>
    </source>
</evidence>
<dbReference type="InterPro" id="IPR048685">
    <property type="entry name" value="COG3_C"/>
</dbReference>
<comment type="caution">
    <text evidence="3">The sequence shown here is derived from an EMBL/GenBank/DDBJ whole genome shotgun (WGS) entry which is preliminary data.</text>
</comment>
<evidence type="ECO:0000259" key="2">
    <source>
        <dbReference type="Pfam" id="PF20671"/>
    </source>
</evidence>
<dbReference type="GO" id="GO:0007030">
    <property type="term" value="P:Golgi organization"/>
    <property type="evidence" value="ECO:0007669"/>
    <property type="project" value="TreeGrafter"/>
</dbReference>
<dbReference type="PANTHER" id="PTHR13302:SF8">
    <property type="entry name" value="CONSERVED OLIGOMERIC GOLGI COMPLEX SUBUNIT 3"/>
    <property type="match status" value="1"/>
</dbReference>
<dbReference type="AlphaFoldDB" id="A0A9N9J169"/>
<feature type="region of interest" description="Disordered" evidence="1">
    <location>
        <begin position="123"/>
        <end position="154"/>
    </location>
</feature>
<feature type="non-terminal residue" evidence="3">
    <location>
        <position position="264"/>
    </location>
</feature>
<reference evidence="3" key="1">
    <citation type="submission" date="2021-06" db="EMBL/GenBank/DDBJ databases">
        <authorList>
            <person name="Kallberg Y."/>
            <person name="Tangrot J."/>
            <person name="Rosling A."/>
        </authorList>
    </citation>
    <scope>NUCLEOTIDE SEQUENCE</scope>
    <source>
        <strain evidence="3">CL551</strain>
    </source>
</reference>
<dbReference type="GO" id="GO:0016020">
    <property type="term" value="C:membrane"/>
    <property type="evidence" value="ECO:0007669"/>
    <property type="project" value="InterPro"/>
</dbReference>
<dbReference type="EMBL" id="CAJVPV010040392">
    <property type="protein sequence ID" value="CAG8760182.1"/>
    <property type="molecule type" value="Genomic_DNA"/>
</dbReference>
<dbReference type="PANTHER" id="PTHR13302">
    <property type="entry name" value="CONSERVED OLIGOMERIC GOLGI COMPLEX COMPONENT 3"/>
    <property type="match status" value="1"/>
</dbReference>